<evidence type="ECO:0000256" key="3">
    <source>
        <dbReference type="ARBA" id="ARBA00012356"/>
    </source>
</evidence>
<comment type="catalytic activity">
    <reaction evidence="11">
        <text>a fatty acyl-[ACP] + malonyl-[ACP] + H(+) = a 3-oxoacyl-[ACP] + holo-[ACP] + CO2</text>
        <dbReference type="Rhea" id="RHEA:22836"/>
        <dbReference type="Rhea" id="RHEA-COMP:9623"/>
        <dbReference type="Rhea" id="RHEA-COMP:9685"/>
        <dbReference type="Rhea" id="RHEA-COMP:9916"/>
        <dbReference type="Rhea" id="RHEA-COMP:14125"/>
        <dbReference type="ChEBI" id="CHEBI:15378"/>
        <dbReference type="ChEBI" id="CHEBI:16526"/>
        <dbReference type="ChEBI" id="CHEBI:64479"/>
        <dbReference type="ChEBI" id="CHEBI:78449"/>
        <dbReference type="ChEBI" id="CHEBI:78776"/>
        <dbReference type="ChEBI" id="CHEBI:138651"/>
    </reaction>
</comment>
<dbReference type="NCBIfam" id="TIGR03150">
    <property type="entry name" value="fabF"/>
    <property type="match status" value="1"/>
</dbReference>
<dbReference type="InterPro" id="IPR000794">
    <property type="entry name" value="Beta-ketoacyl_synthase"/>
</dbReference>
<dbReference type="NCBIfam" id="NF005589">
    <property type="entry name" value="PRK07314.1"/>
    <property type="match status" value="1"/>
</dbReference>
<dbReference type="InterPro" id="IPR020841">
    <property type="entry name" value="PKS_Beta-ketoAc_synthase_dom"/>
</dbReference>
<dbReference type="KEGG" id="tle:Tlet_0427"/>
<dbReference type="PANTHER" id="PTHR11712">
    <property type="entry name" value="POLYKETIDE SYNTHASE-RELATED"/>
    <property type="match status" value="1"/>
</dbReference>
<keyword evidence="6 11" id="KW-0808">Transferase</keyword>
<dbReference type="GO" id="GO:0005829">
    <property type="term" value="C:cytosol"/>
    <property type="evidence" value="ECO:0007669"/>
    <property type="project" value="TreeGrafter"/>
</dbReference>
<dbReference type="Gene3D" id="3.40.47.10">
    <property type="match status" value="1"/>
</dbReference>
<dbReference type="Proteomes" id="UP000002016">
    <property type="component" value="Chromosome"/>
</dbReference>
<evidence type="ECO:0000256" key="13">
    <source>
        <dbReference type="RuleBase" id="RU003694"/>
    </source>
</evidence>
<feature type="active site" description="For beta-ketoacyl synthase activity" evidence="12">
    <location>
        <position position="161"/>
    </location>
</feature>
<dbReference type="RefSeq" id="WP_012002475.1">
    <property type="nucleotide sequence ID" value="NC_009828.1"/>
</dbReference>
<evidence type="ECO:0000256" key="6">
    <source>
        <dbReference type="ARBA" id="ARBA00022679"/>
    </source>
</evidence>
<comment type="function">
    <text evidence="11">Involved in the type II fatty acid elongation cycle. Catalyzes the elongation of a wide range of acyl-ACP by the addition of two carbons from malonyl-ACP to an acyl acceptor. Can efficiently catalyze the conversion of palmitoleoyl-ACP (cis-hexadec-9-enoyl-ACP) to cis-vaccenoyl-ACP (cis-octadec-11-enoyl-ACP), an essential step in the thermal regulation of fatty acid composition.</text>
</comment>
<dbReference type="STRING" id="416591.Tlet_0427"/>
<evidence type="ECO:0000256" key="12">
    <source>
        <dbReference type="PIRSR" id="PIRSR000447-1"/>
    </source>
</evidence>
<keyword evidence="8" id="KW-0443">Lipid metabolism</keyword>
<dbReference type="SMART" id="SM00825">
    <property type="entry name" value="PKS_KS"/>
    <property type="match status" value="1"/>
</dbReference>
<evidence type="ECO:0000259" key="14">
    <source>
        <dbReference type="PROSITE" id="PS52004"/>
    </source>
</evidence>
<evidence type="ECO:0000256" key="2">
    <source>
        <dbReference type="ARBA" id="ARBA00008467"/>
    </source>
</evidence>
<dbReference type="Pfam" id="PF00109">
    <property type="entry name" value="ketoacyl-synt"/>
    <property type="match status" value="1"/>
</dbReference>
<keyword evidence="9 11" id="KW-0275">Fatty acid biosynthesis</keyword>
<evidence type="ECO:0000256" key="11">
    <source>
        <dbReference type="PIRNR" id="PIRNR000447"/>
    </source>
</evidence>
<evidence type="ECO:0000256" key="10">
    <source>
        <dbReference type="ARBA" id="ARBA00023315"/>
    </source>
</evidence>
<evidence type="ECO:0000256" key="7">
    <source>
        <dbReference type="ARBA" id="ARBA00022832"/>
    </source>
</evidence>
<dbReference type="SUPFAM" id="SSF53901">
    <property type="entry name" value="Thiolase-like"/>
    <property type="match status" value="2"/>
</dbReference>
<comment type="similarity">
    <text evidence="2 11 13">Belongs to the thiolase-like superfamily. Beta-ketoacyl-ACP synthases family.</text>
</comment>
<organism evidence="15 16">
    <name type="scientific">Pseudothermotoga lettingae (strain ATCC BAA-301 / DSM 14385 / NBRC 107922 / TMO)</name>
    <name type="common">Thermotoga lettingae</name>
    <dbReference type="NCBI Taxonomy" id="416591"/>
    <lineage>
        <taxon>Bacteria</taxon>
        <taxon>Thermotogati</taxon>
        <taxon>Thermotogota</taxon>
        <taxon>Thermotogae</taxon>
        <taxon>Thermotogales</taxon>
        <taxon>Thermotogaceae</taxon>
        <taxon>Pseudothermotoga</taxon>
    </lineage>
</organism>
<evidence type="ECO:0000256" key="8">
    <source>
        <dbReference type="ARBA" id="ARBA00023098"/>
    </source>
</evidence>
<dbReference type="PANTHER" id="PTHR11712:SF336">
    <property type="entry name" value="3-OXOACYL-[ACYL-CARRIER-PROTEIN] SYNTHASE, MITOCHONDRIAL"/>
    <property type="match status" value="1"/>
</dbReference>
<dbReference type="InterPro" id="IPR014030">
    <property type="entry name" value="Ketoacyl_synth_N"/>
</dbReference>
<dbReference type="OrthoDB" id="9808669at2"/>
<keyword evidence="5 11" id="KW-0444">Lipid biosynthesis</keyword>
<reference evidence="15 16" key="2">
    <citation type="journal article" date="2009" name="Proc. Natl. Acad. Sci. U.S.A.">
        <title>On the chimeric nature, thermophilic origin, and phylogenetic placement of the Thermotogales.</title>
        <authorList>
            <person name="Zhaxybayeva O."/>
            <person name="Swithers K.S."/>
            <person name="Lapierre P."/>
            <person name="Fournier G.P."/>
            <person name="Bickhart D.M."/>
            <person name="DeBoy R.T."/>
            <person name="Nelson K.E."/>
            <person name="Nesbo C.L."/>
            <person name="Doolittle W.F."/>
            <person name="Gogarten J.P."/>
            <person name="Noll K.M."/>
        </authorList>
    </citation>
    <scope>NUCLEOTIDE SEQUENCE [LARGE SCALE GENOMIC DNA]</scope>
    <source>
        <strain evidence="16">ATCC BAA-301 / DSM 14385 / NBRC 107922 / TMO</strain>
    </source>
</reference>
<evidence type="ECO:0000256" key="5">
    <source>
        <dbReference type="ARBA" id="ARBA00022516"/>
    </source>
</evidence>
<accession>A8F4B0</accession>
<dbReference type="UniPathway" id="UPA00094"/>
<dbReference type="InterPro" id="IPR018201">
    <property type="entry name" value="Ketoacyl_synth_AS"/>
</dbReference>
<proteinExistence type="inferred from homology"/>
<sequence>MRRVLITGMGIVSPIGIGKEKVLESLKKSYIAADTIKSFDPADLPVKIASEIKDFNPEEFLDRKLVRRTDRFVHFALVAVKEALEQAKLDLSLHSERTAVLIASGMGGFITLDNENNKFLSGGPGKVSPFLIPMLLINMASGIVAIEYGLKGVNFAPVSACAASGHAIALGSMLIRHGYADVAVVGGAEATIAPLPITGFANMKALSTRNDKPKEASRPFDASRDGFVMGEGAAVLVLEAEEIAKDRKADVLAEVKGYGMNDDAYHMSAPDPEGTGAEKAMRMALKDAGISPDKIQYVSCHATSTPAGDAAEAKAIEKLFGREVFVNSTKTLMGHLLGAAAAAETVVGILQMHNHFLHAMPNLDEKDPEIKINVVGKKPVEIHFDNFVKNSFGFGGHNTSLVIGRYES</sequence>
<dbReference type="AlphaFoldDB" id="A8F4B0"/>
<evidence type="ECO:0000313" key="16">
    <source>
        <dbReference type="Proteomes" id="UP000002016"/>
    </source>
</evidence>
<dbReference type="EMBL" id="CP000812">
    <property type="protein sequence ID" value="ABV32994.1"/>
    <property type="molecule type" value="Genomic_DNA"/>
</dbReference>
<keyword evidence="10 11" id="KW-0012">Acyltransferase</keyword>
<feature type="domain" description="Ketosynthase family 3 (KS3)" evidence="14">
    <location>
        <begin position="1"/>
        <end position="405"/>
    </location>
</feature>
<keyword evidence="16" id="KW-1185">Reference proteome</keyword>
<dbReference type="Pfam" id="PF02801">
    <property type="entry name" value="Ketoacyl-synt_C"/>
    <property type="match status" value="1"/>
</dbReference>
<dbReference type="FunFam" id="3.40.47.10:FF:000081">
    <property type="entry name" value="3-oxoacyl-[acyl-carrier-protein] synthase 2"/>
    <property type="match status" value="1"/>
</dbReference>
<reference evidence="15 16" key="1">
    <citation type="submission" date="2007-08" db="EMBL/GenBank/DDBJ databases">
        <title>Complete sequence of Thermotoga lettingae TMO.</title>
        <authorList>
            <consortium name="US DOE Joint Genome Institute"/>
            <person name="Copeland A."/>
            <person name="Lucas S."/>
            <person name="Lapidus A."/>
            <person name="Barry K."/>
            <person name="Glavina del Rio T."/>
            <person name="Dalin E."/>
            <person name="Tice H."/>
            <person name="Pitluck S."/>
            <person name="Foster B."/>
            <person name="Bruce D."/>
            <person name="Schmutz J."/>
            <person name="Larimer F."/>
            <person name="Land M."/>
            <person name="Hauser L."/>
            <person name="Kyrpides N."/>
            <person name="Mikhailova N."/>
            <person name="Nelson K."/>
            <person name="Gogarten J.P."/>
            <person name="Noll K."/>
            <person name="Richardson P."/>
        </authorList>
    </citation>
    <scope>NUCLEOTIDE SEQUENCE [LARGE SCALE GENOMIC DNA]</scope>
    <source>
        <strain evidence="16">ATCC BAA-301 / DSM 14385 / NBRC 107922 / TMO</strain>
    </source>
</reference>
<dbReference type="InterPro" id="IPR016039">
    <property type="entry name" value="Thiolase-like"/>
</dbReference>
<evidence type="ECO:0000256" key="1">
    <source>
        <dbReference type="ARBA" id="ARBA00005194"/>
    </source>
</evidence>
<dbReference type="InterPro" id="IPR014031">
    <property type="entry name" value="Ketoacyl_synth_C"/>
</dbReference>
<gene>
    <name evidence="15" type="ordered locus">Tlet_0427</name>
</gene>
<comment type="pathway">
    <text evidence="1 11">Lipid metabolism; fatty acid biosynthesis.</text>
</comment>
<comment type="catalytic activity">
    <reaction evidence="11">
        <text>(9Z)-hexadecenoyl-[ACP] + malonyl-[ACP] + H(+) = 3-oxo-(11Z)-octadecenoyl-[ACP] + holo-[ACP] + CO2</text>
        <dbReference type="Rhea" id="RHEA:55040"/>
        <dbReference type="Rhea" id="RHEA-COMP:9623"/>
        <dbReference type="Rhea" id="RHEA-COMP:9685"/>
        <dbReference type="Rhea" id="RHEA-COMP:10800"/>
        <dbReference type="Rhea" id="RHEA-COMP:14074"/>
        <dbReference type="ChEBI" id="CHEBI:15378"/>
        <dbReference type="ChEBI" id="CHEBI:16526"/>
        <dbReference type="ChEBI" id="CHEBI:64479"/>
        <dbReference type="ChEBI" id="CHEBI:78449"/>
        <dbReference type="ChEBI" id="CHEBI:83989"/>
        <dbReference type="ChEBI" id="CHEBI:138538"/>
        <dbReference type="EC" id="2.3.1.179"/>
    </reaction>
</comment>
<dbReference type="PROSITE" id="PS00606">
    <property type="entry name" value="KS3_1"/>
    <property type="match status" value="1"/>
</dbReference>
<dbReference type="PROSITE" id="PS52004">
    <property type="entry name" value="KS3_2"/>
    <property type="match status" value="1"/>
</dbReference>
<dbReference type="InterPro" id="IPR017568">
    <property type="entry name" value="3-oxoacyl-ACP_synth-2"/>
</dbReference>
<name>A8F4B0_PSELT</name>
<dbReference type="GO" id="GO:0004315">
    <property type="term" value="F:3-oxoacyl-[acyl-carrier-protein] synthase activity"/>
    <property type="evidence" value="ECO:0007669"/>
    <property type="project" value="UniProtKB-UniRule"/>
</dbReference>
<dbReference type="CDD" id="cd00834">
    <property type="entry name" value="KAS_I_II"/>
    <property type="match status" value="1"/>
</dbReference>
<dbReference type="PIRSF" id="PIRSF000447">
    <property type="entry name" value="KAS_II"/>
    <property type="match status" value="1"/>
</dbReference>
<evidence type="ECO:0000313" key="15">
    <source>
        <dbReference type="EMBL" id="ABV32994.1"/>
    </source>
</evidence>
<protein>
    <recommendedName>
        <fullName evidence="4 11">3-oxoacyl-[acyl-carrier-protein] synthase 2</fullName>
        <ecNumber evidence="3 11">2.3.1.179</ecNumber>
    </recommendedName>
</protein>
<dbReference type="eggNOG" id="COG0304">
    <property type="taxonomic scope" value="Bacteria"/>
</dbReference>
<evidence type="ECO:0000256" key="4">
    <source>
        <dbReference type="ARBA" id="ARBA00014657"/>
    </source>
</evidence>
<dbReference type="HOGENOM" id="CLU_000022_69_2_0"/>
<evidence type="ECO:0000256" key="9">
    <source>
        <dbReference type="ARBA" id="ARBA00023160"/>
    </source>
</evidence>
<dbReference type="EC" id="2.3.1.179" evidence="3 11"/>
<keyword evidence="7" id="KW-0276">Fatty acid metabolism</keyword>
<dbReference type="GO" id="GO:0006633">
    <property type="term" value="P:fatty acid biosynthetic process"/>
    <property type="evidence" value="ECO:0007669"/>
    <property type="project" value="UniProtKB-UniRule"/>
</dbReference>